<evidence type="ECO:0000256" key="2">
    <source>
        <dbReference type="ARBA" id="ARBA00022598"/>
    </source>
</evidence>
<evidence type="ECO:0000313" key="5">
    <source>
        <dbReference type="EMBL" id="BEQ13756.1"/>
    </source>
</evidence>
<gene>
    <name evidence="5" type="ORF">FAK_08220</name>
</gene>
<reference evidence="6" key="1">
    <citation type="journal article" date="2023" name="Arch. Microbiol.">
        <title>Desulfoferula mesophilus gen. nov. sp. nov., a mesophilic sulfate-reducing bacterium isolated from a brackish lake sediment.</title>
        <authorList>
            <person name="Watanabe T."/>
            <person name="Yabe T."/>
            <person name="Tsuji J.M."/>
            <person name="Fukui M."/>
        </authorList>
    </citation>
    <scope>NUCLEOTIDE SEQUENCE [LARGE SCALE GENOMIC DNA]</scope>
    <source>
        <strain evidence="6">12FAK</strain>
    </source>
</reference>
<dbReference type="AlphaFoldDB" id="A0AAU9E9G8"/>
<dbReference type="KEGG" id="dmp:FAK_08220"/>
<keyword evidence="2 5" id="KW-0436">Ligase</keyword>
<evidence type="ECO:0000313" key="6">
    <source>
        <dbReference type="Proteomes" id="UP001366166"/>
    </source>
</evidence>
<dbReference type="InterPro" id="IPR045851">
    <property type="entry name" value="AMP-bd_C_sf"/>
</dbReference>
<dbReference type="Gene3D" id="3.40.50.12780">
    <property type="entry name" value="N-terminal domain of ligase-like"/>
    <property type="match status" value="1"/>
</dbReference>
<proteinExistence type="inferred from homology"/>
<dbReference type="InterPro" id="IPR042099">
    <property type="entry name" value="ANL_N_sf"/>
</dbReference>
<dbReference type="InterPro" id="IPR025110">
    <property type="entry name" value="AMP-bd_C"/>
</dbReference>
<name>A0AAU9E9G8_9BACT</name>
<dbReference type="Pfam" id="PF13193">
    <property type="entry name" value="AMP-binding_C"/>
    <property type="match status" value="1"/>
</dbReference>
<dbReference type="RefSeq" id="WP_338605503.1">
    <property type="nucleotide sequence ID" value="NZ_AP028679.1"/>
</dbReference>
<dbReference type="PANTHER" id="PTHR43201:SF5">
    <property type="entry name" value="MEDIUM-CHAIN ACYL-COA LIGASE ACSF2, MITOCHONDRIAL"/>
    <property type="match status" value="1"/>
</dbReference>
<dbReference type="InterPro" id="IPR000873">
    <property type="entry name" value="AMP-dep_synth/lig_dom"/>
</dbReference>
<organism evidence="5 6">
    <name type="scientific">Desulfoferula mesophila</name>
    <dbReference type="NCBI Taxonomy" id="3058419"/>
    <lineage>
        <taxon>Bacteria</taxon>
        <taxon>Pseudomonadati</taxon>
        <taxon>Thermodesulfobacteriota</taxon>
        <taxon>Desulfarculia</taxon>
        <taxon>Desulfarculales</taxon>
        <taxon>Desulfarculaceae</taxon>
        <taxon>Desulfoferula</taxon>
    </lineage>
</organism>
<evidence type="ECO:0000259" key="3">
    <source>
        <dbReference type="Pfam" id="PF00501"/>
    </source>
</evidence>
<keyword evidence="6" id="KW-1185">Reference proteome</keyword>
<protein>
    <submittedName>
        <fullName evidence="5">ATP-dependent acyl-CoA ligase</fullName>
    </submittedName>
</protein>
<dbReference type="Pfam" id="PF00501">
    <property type="entry name" value="AMP-binding"/>
    <property type="match status" value="1"/>
</dbReference>
<dbReference type="SUPFAM" id="SSF56801">
    <property type="entry name" value="Acetyl-CoA synthetase-like"/>
    <property type="match status" value="1"/>
</dbReference>
<dbReference type="GO" id="GO:0031956">
    <property type="term" value="F:medium-chain fatty acid-CoA ligase activity"/>
    <property type="evidence" value="ECO:0007669"/>
    <property type="project" value="TreeGrafter"/>
</dbReference>
<sequence length="510" mass="56102">MNLAQLWQKQAAQYGDKTFLYFGDDEYSYNQMLGTFYRVADSLAGLGVAKGDRVALMHRNAPEFLYTWFALSFLGAITVPINPVFTETEIAYILGHSGAKALVIEQEFLETLGKVSREQTPELGQVIVSGGQAPEGTIPFARLMLGAERDPGVAIDDQDPCVCIYTSGTTDMPKGVLNSHYGWVTTGQAYVYTVGIGENDRVMTPNPLFHANAQVYSTMGSLNAGAGLILLERFSGSQILEQARRYQATKMVLVQAVTPWVWGRPVSADDCEHNLDTMVAGNVPVDIYEKFEERFCLKIQTIYSLTEATMAVMGPRPGTMPRKPGSIGVPMEHPDPAVTNRVWIADEAGRELPAGKQGEIIINNPAVMLGYYNDPAKTAATKIDGWVHTGDIGFRDEEGYIFFVGRKKEVIRRRGELISPTQIEAVLNAHPAVAESAVIGVPSELGTGEEEVKAFVRLEEGGQATAEELQEFCRAKLAEFKVPRFIEFRSEFAKSAIGRIKKEELKKSNP</sequence>
<feature type="domain" description="AMP-binding enzyme C-terminal" evidence="4">
    <location>
        <begin position="422"/>
        <end position="498"/>
    </location>
</feature>
<dbReference type="EMBL" id="AP028679">
    <property type="protein sequence ID" value="BEQ13756.1"/>
    <property type="molecule type" value="Genomic_DNA"/>
</dbReference>
<dbReference type="PANTHER" id="PTHR43201">
    <property type="entry name" value="ACYL-COA SYNTHETASE"/>
    <property type="match status" value="1"/>
</dbReference>
<feature type="domain" description="AMP-dependent synthetase/ligase" evidence="3">
    <location>
        <begin position="8"/>
        <end position="372"/>
    </location>
</feature>
<dbReference type="Proteomes" id="UP001366166">
    <property type="component" value="Chromosome"/>
</dbReference>
<accession>A0AAU9E9G8</accession>
<evidence type="ECO:0000256" key="1">
    <source>
        <dbReference type="ARBA" id="ARBA00006432"/>
    </source>
</evidence>
<dbReference type="Gene3D" id="3.30.300.30">
    <property type="match status" value="1"/>
</dbReference>
<evidence type="ECO:0000259" key="4">
    <source>
        <dbReference type="Pfam" id="PF13193"/>
    </source>
</evidence>
<comment type="similarity">
    <text evidence="1">Belongs to the ATP-dependent AMP-binding enzyme family.</text>
</comment>
<dbReference type="GO" id="GO:0006631">
    <property type="term" value="P:fatty acid metabolic process"/>
    <property type="evidence" value="ECO:0007669"/>
    <property type="project" value="TreeGrafter"/>
</dbReference>